<organism evidence="1 2">
    <name type="scientific">Candidatus Gottesmanbacteria bacterium GW2011_GWB1_43_11</name>
    <dbReference type="NCBI Taxonomy" id="1618446"/>
    <lineage>
        <taxon>Bacteria</taxon>
        <taxon>Candidatus Gottesmaniibacteriota</taxon>
    </lineage>
</organism>
<protein>
    <submittedName>
        <fullName evidence="1">S23 ribosomal protein family protein</fullName>
    </submittedName>
</protein>
<accession>A0A0G1CFI7</accession>
<dbReference type="PANTHER" id="PTHR38471:SF2">
    <property type="entry name" value="FOUR HELIX BUNDLE PROTEIN"/>
    <property type="match status" value="1"/>
</dbReference>
<dbReference type="EMBL" id="LCFD01000033">
    <property type="protein sequence ID" value="KKS84282.1"/>
    <property type="molecule type" value="Genomic_DNA"/>
</dbReference>
<comment type="caution">
    <text evidence="1">The sequence shown here is derived from an EMBL/GenBank/DDBJ whole genome shotgun (WGS) entry which is preliminary data.</text>
</comment>
<dbReference type="Gene3D" id="1.20.1440.60">
    <property type="entry name" value="23S rRNA-intervening sequence"/>
    <property type="match status" value="1"/>
</dbReference>
<reference evidence="1 2" key="1">
    <citation type="journal article" date="2015" name="Nature">
        <title>rRNA introns, odd ribosomes, and small enigmatic genomes across a large radiation of phyla.</title>
        <authorList>
            <person name="Brown C.T."/>
            <person name="Hug L.A."/>
            <person name="Thomas B.C."/>
            <person name="Sharon I."/>
            <person name="Castelle C.J."/>
            <person name="Singh A."/>
            <person name="Wilkins M.J."/>
            <person name="Williams K.H."/>
            <person name="Banfield J.F."/>
        </authorList>
    </citation>
    <scope>NUCLEOTIDE SEQUENCE [LARGE SCALE GENOMIC DNA]</scope>
</reference>
<dbReference type="InterPro" id="IPR012657">
    <property type="entry name" value="23S_rRNA-intervening_sequence"/>
</dbReference>
<evidence type="ECO:0000313" key="1">
    <source>
        <dbReference type="EMBL" id="KKS84282.1"/>
    </source>
</evidence>
<gene>
    <name evidence="1" type="ORF">UV61_C0033G0008</name>
</gene>
<evidence type="ECO:0000313" key="2">
    <source>
        <dbReference type="Proteomes" id="UP000034050"/>
    </source>
</evidence>
<dbReference type="NCBIfam" id="TIGR02436">
    <property type="entry name" value="four helix bundle protein"/>
    <property type="match status" value="1"/>
</dbReference>
<proteinExistence type="predicted"/>
<dbReference type="CDD" id="cd16377">
    <property type="entry name" value="23S_rRNA_IVP_like"/>
    <property type="match status" value="1"/>
</dbReference>
<keyword evidence="1" id="KW-0687">Ribonucleoprotein</keyword>
<dbReference type="AlphaFoldDB" id="A0A0G1CFI7"/>
<dbReference type="STRING" id="1618446.UV61_C0033G0008"/>
<dbReference type="GO" id="GO:0005840">
    <property type="term" value="C:ribosome"/>
    <property type="evidence" value="ECO:0007669"/>
    <property type="project" value="UniProtKB-KW"/>
</dbReference>
<dbReference type="InterPro" id="IPR036583">
    <property type="entry name" value="23S_rRNA_IVS_sf"/>
</dbReference>
<dbReference type="SUPFAM" id="SSF158446">
    <property type="entry name" value="IVS-encoded protein-like"/>
    <property type="match status" value="1"/>
</dbReference>
<dbReference type="Pfam" id="PF05635">
    <property type="entry name" value="23S_rRNA_IVP"/>
    <property type="match status" value="1"/>
</dbReference>
<dbReference type="PANTHER" id="PTHR38471">
    <property type="entry name" value="FOUR HELIX BUNDLE PROTEIN"/>
    <property type="match status" value="1"/>
</dbReference>
<dbReference type="Proteomes" id="UP000034050">
    <property type="component" value="Unassembled WGS sequence"/>
</dbReference>
<keyword evidence="1" id="KW-0689">Ribosomal protein</keyword>
<sequence length="116" mass="13318">MASFEKLQVYQRAIDFSYKIYRLTENWPKTETFGLTSQLRRAAVSISLNIAEGSSRSRKDFSHFLTISRGSCYECIPLLAIATKLKYLTNEDYKTCYTEVEALAKMINGLRNSLDL</sequence>
<name>A0A0G1CFI7_9BACT</name>